<feature type="non-terminal residue" evidence="1">
    <location>
        <position position="1"/>
    </location>
</feature>
<evidence type="ECO:0000313" key="2">
    <source>
        <dbReference type="Proteomes" id="UP000270094"/>
    </source>
</evidence>
<organism evidence="1 2">
    <name type="scientific">Strongylus vulgaris</name>
    <name type="common">Blood worm</name>
    <dbReference type="NCBI Taxonomy" id="40348"/>
    <lineage>
        <taxon>Eukaryota</taxon>
        <taxon>Metazoa</taxon>
        <taxon>Ecdysozoa</taxon>
        <taxon>Nematoda</taxon>
        <taxon>Chromadorea</taxon>
        <taxon>Rhabditida</taxon>
        <taxon>Rhabditina</taxon>
        <taxon>Rhabditomorpha</taxon>
        <taxon>Strongyloidea</taxon>
        <taxon>Strongylidae</taxon>
        <taxon>Strongylus</taxon>
    </lineage>
</organism>
<name>A0A3P7J656_STRVU</name>
<sequence>ECCDEEHLDFCSIFNDSSQNCKPATPYTARIEEEKENAAKCTQVWLSKTQLEGVDVEVVLATVQKQMLNWFYAFPYLCLVASLNTLAMSDFTFTNTH</sequence>
<dbReference type="AlphaFoldDB" id="A0A3P7J656"/>
<dbReference type="EMBL" id="UYYB01030152">
    <property type="protein sequence ID" value="VDM73354.1"/>
    <property type="molecule type" value="Genomic_DNA"/>
</dbReference>
<dbReference type="Proteomes" id="UP000270094">
    <property type="component" value="Unassembled WGS sequence"/>
</dbReference>
<gene>
    <name evidence="1" type="ORF">SVUK_LOCUS8352</name>
</gene>
<reference evidence="1 2" key="1">
    <citation type="submission" date="2018-11" db="EMBL/GenBank/DDBJ databases">
        <authorList>
            <consortium name="Pathogen Informatics"/>
        </authorList>
    </citation>
    <scope>NUCLEOTIDE SEQUENCE [LARGE SCALE GENOMIC DNA]</scope>
</reference>
<evidence type="ECO:0000313" key="1">
    <source>
        <dbReference type="EMBL" id="VDM73354.1"/>
    </source>
</evidence>
<proteinExistence type="predicted"/>
<accession>A0A3P7J656</accession>
<protein>
    <submittedName>
        <fullName evidence="1">Uncharacterized protein</fullName>
    </submittedName>
</protein>
<keyword evidence="2" id="KW-1185">Reference proteome</keyword>